<dbReference type="InterPro" id="IPR034151">
    <property type="entry name" value="TOPRIM_DnaG_bac"/>
</dbReference>
<dbReference type="PROSITE" id="PS50880">
    <property type="entry name" value="TOPRIM"/>
    <property type="match status" value="1"/>
</dbReference>
<evidence type="ECO:0000256" key="2">
    <source>
        <dbReference type="ARBA" id="ARBA00022515"/>
    </source>
</evidence>
<dbReference type="FunFam" id="3.40.1360.10:FF:000002">
    <property type="entry name" value="DNA primase"/>
    <property type="match status" value="1"/>
</dbReference>
<comment type="catalytic activity">
    <reaction evidence="12">
        <text>ssDNA + n NTP = ssDNA/pppN(pN)n-1 hybrid + (n-1) diphosphate.</text>
        <dbReference type="EC" id="2.7.7.101"/>
    </reaction>
</comment>
<feature type="region of interest" description="Disordered" evidence="14">
    <location>
        <begin position="445"/>
        <end position="469"/>
    </location>
</feature>
<dbReference type="Proteomes" id="UP000539372">
    <property type="component" value="Unassembled WGS sequence"/>
</dbReference>
<keyword evidence="3 12" id="KW-0808">Transferase</keyword>
<dbReference type="GO" id="GO:0003899">
    <property type="term" value="F:DNA-directed RNA polymerase activity"/>
    <property type="evidence" value="ECO:0007669"/>
    <property type="project" value="UniProtKB-UniRule"/>
</dbReference>
<evidence type="ECO:0000256" key="4">
    <source>
        <dbReference type="ARBA" id="ARBA00022695"/>
    </source>
</evidence>
<evidence type="ECO:0000313" key="16">
    <source>
        <dbReference type="EMBL" id="NMM43433.1"/>
    </source>
</evidence>
<dbReference type="PANTHER" id="PTHR30313">
    <property type="entry name" value="DNA PRIMASE"/>
    <property type="match status" value="1"/>
</dbReference>
<dbReference type="InterPro" id="IPR006295">
    <property type="entry name" value="DNA_primase_DnaG"/>
</dbReference>
<feature type="domain" description="Toprim" evidence="15">
    <location>
        <begin position="261"/>
        <end position="343"/>
    </location>
</feature>
<dbReference type="SUPFAM" id="SSF56731">
    <property type="entry name" value="DNA primase core"/>
    <property type="match status" value="1"/>
</dbReference>
<protein>
    <recommendedName>
        <fullName evidence="12 13">DNA primase</fullName>
        <ecNumber evidence="12">2.7.7.101</ecNumber>
    </recommendedName>
</protein>
<dbReference type="PANTHER" id="PTHR30313:SF2">
    <property type="entry name" value="DNA PRIMASE"/>
    <property type="match status" value="1"/>
</dbReference>
<evidence type="ECO:0000256" key="10">
    <source>
        <dbReference type="ARBA" id="ARBA00023125"/>
    </source>
</evidence>
<proteinExistence type="inferred from homology"/>
<dbReference type="InterPro" id="IPR036977">
    <property type="entry name" value="DNA_primase_Znf_CHC2"/>
</dbReference>
<evidence type="ECO:0000256" key="1">
    <source>
        <dbReference type="ARBA" id="ARBA00022478"/>
    </source>
</evidence>
<evidence type="ECO:0000256" key="14">
    <source>
        <dbReference type="SAM" id="MobiDB-lite"/>
    </source>
</evidence>
<dbReference type="SUPFAM" id="SSF57783">
    <property type="entry name" value="Zinc beta-ribbon"/>
    <property type="match status" value="1"/>
</dbReference>
<evidence type="ECO:0000256" key="13">
    <source>
        <dbReference type="PIRNR" id="PIRNR002811"/>
    </source>
</evidence>
<dbReference type="SMART" id="SM00493">
    <property type="entry name" value="TOPRIM"/>
    <property type="match status" value="1"/>
</dbReference>
<evidence type="ECO:0000256" key="12">
    <source>
        <dbReference type="HAMAP-Rule" id="MF_00974"/>
    </source>
</evidence>
<comment type="function">
    <text evidence="12 13">RNA polymerase that catalyzes the synthesis of short RNA molecules used as primers for DNA polymerase during DNA replication.</text>
</comment>
<comment type="subunit">
    <text evidence="12">Monomer. Interacts with DnaB.</text>
</comment>
<dbReference type="InterPro" id="IPR013264">
    <property type="entry name" value="DNAG_N"/>
</dbReference>
<reference evidence="16 17" key="1">
    <citation type="submission" date="2020-04" db="EMBL/GenBank/DDBJ databases">
        <title>Rhodospirillaceae bacterium KN72 isolated from deep sea.</title>
        <authorList>
            <person name="Zhang D.-C."/>
        </authorList>
    </citation>
    <scope>NUCLEOTIDE SEQUENCE [LARGE SCALE GENOMIC DNA]</scope>
    <source>
        <strain evidence="16 17">KN72</strain>
    </source>
</reference>
<comment type="cofactor">
    <cofactor evidence="13">
        <name>Zn(2+)</name>
        <dbReference type="ChEBI" id="CHEBI:29105"/>
    </cofactor>
    <text evidence="13">Binds 1 zinc ion per monomer.</text>
</comment>
<dbReference type="InterPro" id="IPR037068">
    <property type="entry name" value="DNA_primase_core_N_sf"/>
</dbReference>
<evidence type="ECO:0000259" key="15">
    <source>
        <dbReference type="PROSITE" id="PS50880"/>
    </source>
</evidence>
<feature type="compositionally biased region" description="Basic and acidic residues" evidence="14">
    <location>
        <begin position="607"/>
        <end position="619"/>
    </location>
</feature>
<dbReference type="InterPro" id="IPR030846">
    <property type="entry name" value="DnaG_bac"/>
</dbReference>
<keyword evidence="17" id="KW-1185">Reference proteome</keyword>
<dbReference type="GO" id="GO:1990077">
    <property type="term" value="C:primosome complex"/>
    <property type="evidence" value="ECO:0007669"/>
    <property type="project" value="UniProtKB-KW"/>
</dbReference>
<keyword evidence="2 12" id="KW-0639">Primosome</keyword>
<keyword evidence="7" id="KW-0863">Zinc-finger</keyword>
<evidence type="ECO:0000256" key="6">
    <source>
        <dbReference type="ARBA" id="ARBA00022723"/>
    </source>
</evidence>
<dbReference type="Pfam" id="PF01807">
    <property type="entry name" value="Zn_ribbon_DnaG"/>
    <property type="match status" value="1"/>
</dbReference>
<keyword evidence="4 12" id="KW-0548">Nucleotidyltransferase</keyword>
<dbReference type="GO" id="GO:0008270">
    <property type="term" value="F:zinc ion binding"/>
    <property type="evidence" value="ECO:0007669"/>
    <property type="project" value="UniProtKB-KW"/>
</dbReference>
<dbReference type="GO" id="GO:0000428">
    <property type="term" value="C:DNA-directed RNA polymerase complex"/>
    <property type="evidence" value="ECO:0007669"/>
    <property type="project" value="UniProtKB-KW"/>
</dbReference>
<comment type="similarity">
    <text evidence="12 13">Belongs to the DnaG primase family.</text>
</comment>
<dbReference type="RefSeq" id="WP_169623709.1">
    <property type="nucleotide sequence ID" value="NZ_JABBNT010000001.1"/>
</dbReference>
<keyword evidence="6 13" id="KW-0479">Metal-binding</keyword>
<keyword evidence="11 12" id="KW-0804">Transcription</keyword>
<comment type="caution">
    <text evidence="16">The sequence shown here is derived from an EMBL/GenBank/DDBJ whole genome shotgun (WGS) entry which is preliminary data.</text>
</comment>
<dbReference type="EMBL" id="JABBNT010000001">
    <property type="protein sequence ID" value="NMM43433.1"/>
    <property type="molecule type" value="Genomic_DNA"/>
</dbReference>
<sequence>MAFQQSFLDEIRARVPLTQIVGRRVALKQRARDDWWGLSPFTNEKSPSFHVKDDKGFYHCFSTGEHGDHFSWLMQVEGLSFPEAVETVAGLAGMEVPKSTPEERQREERRKDLTDVVAFAVDWYSRQLHSPTGKDARDYLAGRGLEAMTIEAFQIGYAPDNRDALAEAAKEQGIDMPMLIEAGLYRKPDDGRSPYPLFRDRIMFPINDRRGRPIAFGGRFMGDAKAVGVGKYINSPDTPLFDKSRNLYNLDRAREPARQGETMLVVEGYMDVIALWQAGFPAAVAPLGTAVTEQQISELWRHVDEPVLCLDGDVAGQKAAIRAGERALPGLLPGKSLSFAFMPEGEDPDSLVQGPGGAKAMSDLVGRAQPLADFLFETESHGVRLDTPERRARLEADLFHLIAGIKDELVRREYQRSFRDMLFQLHRKHSQARIKKARGEAIRDYRNNRKPGRGGGSMGPTAEQPFGRERLMEGASKRLVRRRQEIVLAVLVNHPSLIAEYDEALDAFAFDPDLDKLRSELQKHALSGKELDPEALTHHLIAGGAEAPLSAVLGRDVLMLAPQAKPTAPLAEARQLLDHLLLIRQQHALIGEYRLAGRTGTSAGDAGDDRLKALRRSMDDGEGQLGADLSDYGD</sequence>
<keyword evidence="1 12" id="KW-0240">DNA-directed RNA polymerase</keyword>
<evidence type="ECO:0000256" key="3">
    <source>
        <dbReference type="ARBA" id="ARBA00022679"/>
    </source>
</evidence>
<dbReference type="PIRSF" id="PIRSF002811">
    <property type="entry name" value="DnaG"/>
    <property type="match status" value="1"/>
</dbReference>
<evidence type="ECO:0000256" key="11">
    <source>
        <dbReference type="ARBA" id="ARBA00023163"/>
    </source>
</evidence>
<dbReference type="AlphaFoldDB" id="A0A7Y0HED0"/>
<dbReference type="Pfam" id="PF13662">
    <property type="entry name" value="Toprim_4"/>
    <property type="match status" value="1"/>
</dbReference>
<dbReference type="SMART" id="SM00400">
    <property type="entry name" value="ZnF_CHCC"/>
    <property type="match status" value="1"/>
</dbReference>
<dbReference type="InterPro" id="IPR019475">
    <property type="entry name" value="DNA_primase_DnaB-bd"/>
</dbReference>
<dbReference type="CDD" id="cd03364">
    <property type="entry name" value="TOPRIM_DnaG_primases"/>
    <property type="match status" value="1"/>
</dbReference>
<gene>
    <name evidence="12" type="primary">dnaG</name>
    <name evidence="16" type="ORF">HH303_03010</name>
</gene>
<evidence type="ECO:0000256" key="5">
    <source>
        <dbReference type="ARBA" id="ARBA00022705"/>
    </source>
</evidence>
<accession>A0A7Y0HED0</accession>
<evidence type="ECO:0000256" key="8">
    <source>
        <dbReference type="ARBA" id="ARBA00022833"/>
    </source>
</evidence>
<keyword evidence="10 12" id="KW-0238">DNA-binding</keyword>
<dbReference type="GO" id="GO:0005737">
    <property type="term" value="C:cytoplasm"/>
    <property type="evidence" value="ECO:0007669"/>
    <property type="project" value="TreeGrafter"/>
</dbReference>
<dbReference type="Pfam" id="PF10410">
    <property type="entry name" value="DnaB_bind"/>
    <property type="match status" value="1"/>
</dbReference>
<evidence type="ECO:0000256" key="9">
    <source>
        <dbReference type="ARBA" id="ARBA00022842"/>
    </source>
</evidence>
<dbReference type="Pfam" id="PF08275">
    <property type="entry name" value="DNAG_N"/>
    <property type="match status" value="1"/>
</dbReference>
<organism evidence="16 17">
    <name type="scientific">Pacificispira spongiicola</name>
    <dbReference type="NCBI Taxonomy" id="2729598"/>
    <lineage>
        <taxon>Bacteria</taxon>
        <taxon>Pseudomonadati</taxon>
        <taxon>Pseudomonadota</taxon>
        <taxon>Alphaproteobacteria</taxon>
        <taxon>Rhodospirillales</taxon>
        <taxon>Rhodospirillaceae</taxon>
        <taxon>Pacificispira</taxon>
    </lineage>
</organism>
<dbReference type="EC" id="2.7.7.101" evidence="12"/>
<dbReference type="GO" id="GO:0003677">
    <property type="term" value="F:DNA binding"/>
    <property type="evidence" value="ECO:0007669"/>
    <property type="project" value="UniProtKB-KW"/>
</dbReference>
<dbReference type="HAMAP" id="MF_00974">
    <property type="entry name" value="DNA_primase_DnaG"/>
    <property type="match status" value="1"/>
</dbReference>
<dbReference type="InterPro" id="IPR006171">
    <property type="entry name" value="TOPRIM_dom"/>
</dbReference>
<dbReference type="NCBIfam" id="TIGR01391">
    <property type="entry name" value="dnaG"/>
    <property type="match status" value="1"/>
</dbReference>
<keyword evidence="8 13" id="KW-0862">Zinc</keyword>
<keyword evidence="9" id="KW-0460">Magnesium</keyword>
<dbReference type="InterPro" id="IPR050219">
    <property type="entry name" value="DnaG_primase"/>
</dbReference>
<evidence type="ECO:0000256" key="7">
    <source>
        <dbReference type="ARBA" id="ARBA00022771"/>
    </source>
</evidence>
<dbReference type="Gene3D" id="3.90.580.10">
    <property type="entry name" value="Zinc finger, CHC2-type domain"/>
    <property type="match status" value="1"/>
</dbReference>
<dbReference type="GO" id="GO:0006269">
    <property type="term" value="P:DNA replication, synthesis of primer"/>
    <property type="evidence" value="ECO:0007669"/>
    <property type="project" value="UniProtKB-UniRule"/>
</dbReference>
<comment type="caution">
    <text evidence="12">Lacks conserved residue(s) required for the propagation of feature annotation.</text>
</comment>
<evidence type="ECO:0000313" key="17">
    <source>
        <dbReference type="Proteomes" id="UP000539372"/>
    </source>
</evidence>
<keyword evidence="5 12" id="KW-0235">DNA replication</keyword>
<name>A0A7Y0HED0_9PROT</name>
<feature type="region of interest" description="Disordered" evidence="14">
    <location>
        <begin position="600"/>
        <end position="634"/>
    </location>
</feature>
<dbReference type="Gene3D" id="3.90.980.10">
    <property type="entry name" value="DNA primase, catalytic core, N-terminal domain"/>
    <property type="match status" value="1"/>
</dbReference>
<dbReference type="InterPro" id="IPR002694">
    <property type="entry name" value="Znf_CHC2"/>
</dbReference>
<dbReference type="Gene3D" id="3.40.1360.10">
    <property type="match status" value="1"/>
</dbReference>